<evidence type="ECO:0000256" key="1">
    <source>
        <dbReference type="SAM" id="MobiDB-lite"/>
    </source>
</evidence>
<proteinExistence type="predicted"/>
<comment type="caution">
    <text evidence="2">The sequence shown here is derived from an EMBL/GenBank/DDBJ whole genome shotgun (WGS) entry which is preliminary data.</text>
</comment>
<dbReference type="AlphaFoldDB" id="A0AAW1R117"/>
<name>A0AAW1R117_9CHLO</name>
<dbReference type="EMBL" id="JALJOS010000019">
    <property type="protein sequence ID" value="KAK9827091.1"/>
    <property type="molecule type" value="Genomic_DNA"/>
</dbReference>
<evidence type="ECO:0000313" key="2">
    <source>
        <dbReference type="EMBL" id="KAK9827091.1"/>
    </source>
</evidence>
<protein>
    <recommendedName>
        <fullName evidence="4">F-box domain-containing protein</fullName>
    </recommendedName>
</protein>
<evidence type="ECO:0008006" key="4">
    <source>
        <dbReference type="Google" id="ProtNLM"/>
    </source>
</evidence>
<gene>
    <name evidence="2" type="ORF">WJX74_006231</name>
</gene>
<feature type="region of interest" description="Disordered" evidence="1">
    <location>
        <begin position="363"/>
        <end position="400"/>
    </location>
</feature>
<evidence type="ECO:0000313" key="3">
    <source>
        <dbReference type="Proteomes" id="UP001438707"/>
    </source>
</evidence>
<dbReference type="Proteomes" id="UP001438707">
    <property type="component" value="Unassembled WGS sequence"/>
</dbReference>
<keyword evidence="3" id="KW-1185">Reference proteome</keyword>
<accession>A0AAW1R117</accession>
<organism evidence="2 3">
    <name type="scientific">Apatococcus lobatus</name>
    <dbReference type="NCBI Taxonomy" id="904363"/>
    <lineage>
        <taxon>Eukaryota</taxon>
        <taxon>Viridiplantae</taxon>
        <taxon>Chlorophyta</taxon>
        <taxon>core chlorophytes</taxon>
        <taxon>Trebouxiophyceae</taxon>
        <taxon>Chlorellales</taxon>
        <taxon>Chlorellaceae</taxon>
        <taxon>Apatococcus</taxon>
    </lineage>
</organism>
<reference evidence="2 3" key="1">
    <citation type="journal article" date="2024" name="Nat. Commun.">
        <title>Phylogenomics reveals the evolutionary origins of lichenization in chlorophyte algae.</title>
        <authorList>
            <person name="Puginier C."/>
            <person name="Libourel C."/>
            <person name="Otte J."/>
            <person name="Skaloud P."/>
            <person name="Haon M."/>
            <person name="Grisel S."/>
            <person name="Petersen M."/>
            <person name="Berrin J.G."/>
            <person name="Delaux P.M."/>
            <person name="Dal Grande F."/>
            <person name="Keller J."/>
        </authorList>
    </citation>
    <scope>NUCLEOTIDE SEQUENCE [LARGE SCALE GENOMIC DNA]</scope>
    <source>
        <strain evidence="2 3">SAG 2145</strain>
    </source>
</reference>
<feature type="compositionally biased region" description="Basic and acidic residues" evidence="1">
    <location>
        <begin position="370"/>
        <end position="379"/>
    </location>
</feature>
<sequence>MKEMNAFLVVLEVGRPREEERARKVCYKFDDAVHRWLVPHKLKRFYFDRMDGLPEDVLQGIVDLLDPASVQSLALSSKSGREVARLGRGTVSVHYGDCIRAVAESPHTVRAVVYDTDIQDEEGWPLEQWPSSASRLEWVGHTCSNMQRVVVDDPRVREQEVVAHSFVLPKALPESLRTIRSYWLHNEGVECLGQLPHVRALTTMVYNRMQQLDICLGRLQGLRSIDLECWSLAGQPVHMGIALLHLWHLSEIRHIRLSRFSPGHLPHIPSPGLLDENPFPRLEKLELLPDIAGGRPARPITSLHGFLRALPALTSLVVGGPCDWTGCGDLELEDLCLEMQGLGLVVCNSTIYPRTTGTFTMVPGGPAGPVHHDPRDRQKPGGPERGVAAGPDDAVLGGTGREVHRGRGRVVGEHLMWHCCKHMEGTGFATIFKAFIGEALLAFPAYATVLAEAAGRYEQDPARAEAEFAEDSARELTPLLLSQSPDLLGKVGNTRLFRGFAVPTDAHESNKAETLKYIREMMSMSMVQTMVPQEKLDAVFDKIRDNPLNLAADAGELDIKQLFSSQEGLQLTSDVASALGLDVDMSSAEARQAMALMQMLF</sequence>